<dbReference type="PANTHER" id="PTHR21064:SF6">
    <property type="entry name" value="AMINOGLYCOSIDE PHOSPHOTRANSFERASE DOMAIN-CONTAINING PROTEIN"/>
    <property type="match status" value="1"/>
</dbReference>
<dbReference type="AlphaFoldDB" id="A0A926QI62"/>
<reference evidence="3" key="1">
    <citation type="submission" date="2020-09" db="EMBL/GenBank/DDBJ databases">
        <title>Draft Genome Sequence of Paenibacillus sp. WST5.</title>
        <authorList>
            <person name="Bao Z."/>
        </authorList>
    </citation>
    <scope>NUCLEOTIDE SEQUENCE</scope>
    <source>
        <strain evidence="3">WST5</strain>
    </source>
</reference>
<protein>
    <submittedName>
        <fullName evidence="3">Phosphotransferase</fullName>
    </submittedName>
</protein>
<evidence type="ECO:0000313" key="4">
    <source>
        <dbReference type="Proteomes" id="UP000650466"/>
    </source>
</evidence>
<evidence type="ECO:0000256" key="1">
    <source>
        <dbReference type="ARBA" id="ARBA00038240"/>
    </source>
</evidence>
<name>A0A926QI62_9BACL</name>
<dbReference type="GO" id="GO:0019202">
    <property type="term" value="F:amino acid kinase activity"/>
    <property type="evidence" value="ECO:0007669"/>
    <property type="project" value="TreeGrafter"/>
</dbReference>
<gene>
    <name evidence="3" type="ORF">ICC18_09065</name>
</gene>
<dbReference type="Pfam" id="PF01636">
    <property type="entry name" value="APH"/>
    <property type="match status" value="1"/>
</dbReference>
<dbReference type="Gene3D" id="3.90.1200.10">
    <property type="match status" value="1"/>
</dbReference>
<dbReference type="InterPro" id="IPR011009">
    <property type="entry name" value="Kinase-like_dom_sf"/>
</dbReference>
<keyword evidence="4" id="KW-1185">Reference proteome</keyword>
<dbReference type="PANTHER" id="PTHR21064">
    <property type="entry name" value="AMINOGLYCOSIDE PHOSPHOTRANSFERASE DOMAIN-CONTAINING PROTEIN-RELATED"/>
    <property type="match status" value="1"/>
</dbReference>
<evidence type="ECO:0000313" key="3">
    <source>
        <dbReference type="EMBL" id="MBD0380261.1"/>
    </source>
</evidence>
<dbReference type="SUPFAM" id="SSF56112">
    <property type="entry name" value="Protein kinase-like (PK-like)"/>
    <property type="match status" value="1"/>
</dbReference>
<comment type="caution">
    <text evidence="3">The sequence shown here is derived from an EMBL/GenBank/DDBJ whole genome shotgun (WGS) entry which is preliminary data.</text>
</comment>
<dbReference type="InterPro" id="IPR050249">
    <property type="entry name" value="Pseudomonas-type_ThrB"/>
</dbReference>
<feature type="domain" description="Aminoglycoside phosphotransferase" evidence="2">
    <location>
        <begin position="28"/>
        <end position="272"/>
    </location>
</feature>
<evidence type="ECO:0000259" key="2">
    <source>
        <dbReference type="Pfam" id="PF01636"/>
    </source>
</evidence>
<sequence length="341" mass="39210">MMQVKDQEELITCLPERWFPNQTWTLRTGEGGMNNTTRFVEVNGISYVLRVYETHRDLDKIHYEHAVLRALSAQKLPYRLPVPIQLPSGKTVVEVDSGQGKLAALFTFTDGCNPTWEHPWQMLPFGEAVGRLSQVLVTIQVGLKPVYPPYYEIEHIHPRCTPEAIDAFCMAPPEPFRALQSTLLYIRERFAAFYNEIPQLKKLPHQLVHGDINGSNMLIDEDGRIAAVLDFEFVTEDVRVMELAVCLSDLIDPALPEEELERRCSAFYKGYRAFIDLHEEELRLLPMLIELRRLDVFVHFLGRYLDGVDAQSVLVDIIHSTAEKVQWLQEHGSKLLLSLKR</sequence>
<organism evidence="3 4">
    <name type="scientific">Paenibacillus sedimenti</name>
    <dbReference type="NCBI Taxonomy" id="2770274"/>
    <lineage>
        <taxon>Bacteria</taxon>
        <taxon>Bacillati</taxon>
        <taxon>Bacillota</taxon>
        <taxon>Bacilli</taxon>
        <taxon>Bacillales</taxon>
        <taxon>Paenibacillaceae</taxon>
        <taxon>Paenibacillus</taxon>
    </lineage>
</organism>
<comment type="similarity">
    <text evidence="1">Belongs to the pseudomonas-type ThrB family.</text>
</comment>
<dbReference type="Proteomes" id="UP000650466">
    <property type="component" value="Unassembled WGS sequence"/>
</dbReference>
<proteinExistence type="inferred from homology"/>
<dbReference type="EMBL" id="JACVVD010000003">
    <property type="protein sequence ID" value="MBD0380261.1"/>
    <property type="molecule type" value="Genomic_DNA"/>
</dbReference>
<dbReference type="RefSeq" id="WP_188174078.1">
    <property type="nucleotide sequence ID" value="NZ_JACVVD010000003.1"/>
</dbReference>
<dbReference type="InterPro" id="IPR002575">
    <property type="entry name" value="Aminoglycoside_PTrfase"/>
</dbReference>
<dbReference type="Gene3D" id="3.30.200.20">
    <property type="entry name" value="Phosphorylase Kinase, domain 1"/>
    <property type="match status" value="1"/>
</dbReference>
<accession>A0A926QI62</accession>